<keyword evidence="3" id="KW-1185">Reference proteome</keyword>
<dbReference type="InterPro" id="IPR022186">
    <property type="entry name" value="DUF3713"/>
</dbReference>
<dbReference type="STRING" id="1403316.PRV_02465"/>
<dbReference type="PATRIC" id="fig|1403316.3.peg.460"/>
<evidence type="ECO:0000313" key="3">
    <source>
        <dbReference type="Proteomes" id="UP000017119"/>
    </source>
</evidence>
<protein>
    <submittedName>
        <fullName evidence="2">Uncharacterized protein</fullName>
    </submittedName>
</protein>
<name>U5NGA0_9MOLU</name>
<comment type="similarity">
    <text evidence="1">Belongs to the MG307/MG309/MG338 family.</text>
</comment>
<reference evidence="2 3" key="1">
    <citation type="journal article" date="2013" name="Genome Announc.">
        <title>Genome Sequence of Mycoplasma parvum (Formerly Eperythrozoon parvum), a Diminutive Hemoplasma of the Pig.</title>
        <authorList>
            <person name="do Nascimento N.C."/>
            <person name="Dos Santos A.P."/>
            <person name="Chu Y."/>
            <person name="Guimaraes A.M."/>
            <person name="Pagliaro A."/>
            <person name="Messick J.B."/>
        </authorList>
    </citation>
    <scope>NUCLEOTIDE SEQUENCE [LARGE SCALE GENOMIC DNA]</scope>
    <source>
        <strain evidence="2 3">Indiana</strain>
    </source>
</reference>
<proteinExistence type="inferred from homology"/>
<dbReference type="KEGG" id="mpv:PRV_02465"/>
<dbReference type="AlphaFoldDB" id="U5NGA0"/>
<dbReference type="RefSeq" id="WP_022770302.1">
    <property type="nucleotide sequence ID" value="NC_022575.1"/>
</dbReference>
<dbReference type="Proteomes" id="UP000017119">
    <property type="component" value="Chromosome"/>
</dbReference>
<dbReference type="Pfam" id="PF12506">
    <property type="entry name" value="DUF3713"/>
    <property type="match status" value="1"/>
</dbReference>
<organism evidence="2 3">
    <name type="scientific">Mycoplasma parvum str. Indiana</name>
    <dbReference type="NCBI Taxonomy" id="1403316"/>
    <lineage>
        <taxon>Bacteria</taxon>
        <taxon>Bacillati</taxon>
        <taxon>Mycoplasmatota</taxon>
        <taxon>Mollicutes</taxon>
        <taxon>Mycoplasmataceae</taxon>
        <taxon>Mycoplasma</taxon>
    </lineage>
</organism>
<evidence type="ECO:0000313" key="2">
    <source>
        <dbReference type="EMBL" id="AGX89229.1"/>
    </source>
</evidence>
<accession>U5NGA0</accession>
<sequence length="1136" mass="134036">MLSLIGGGAGIPLYRTYGIPEKDIKMEKFDSTIKYWNNILSIIPGSNETEKVSMLFSKNLTTFSKSTVENVVKQLLMGWIIKMWKNQKDFYPISQKINKFFFDYHLNYWKSKNNLDDFSWGLIKNFFIDFFFKEKGWFLLNKFEDFRNFVFEQWKEQEKPFEIYEWNINYSTKGENSDIFNKPNNLAKEKEEIKNYLFPAFETIHSNYRQFILNLKNQKEIDSKYFQKKVLTISKLKEIKDGRKLASLLYLFNILENKNSTFSSNGDKLSELDLSNLRNKTNTNFEENPLLLFLEKLEENKNYTNQQKISGDCILVKKSIFKEDFWNKILEENRRSWWPSSNQYACLYGVRELKNKKSNEWGNDKFIISREKEGISIYGIPKKNQFSSISMDKLAKSDFENIEKFLNHNFENIFFKYLLSKKNGNGQTNLFFELKLDLMRAQKTDKLSFEEYFKKHSEIFGAIKEYLEKLYWVENIKNFSSILSSIYREVPSSFATHLPNNSANGDPQNKRIIVLNDEDGLFNPHPLIFGNKNSFSEEEIKFDNLRQKENKEKQNGNNHYVFYSKLFNSLIKNNIYGLEEKANKLKELLNKEGEKDFQIKSLENIFHSELLNRANLEKILENKSLLVNSVFSKKIEELLNVAANNEDENLAGQIKRFADFLNTNNENIENGEEKNKWENLINKTLFLDSWLSLPVEERAIFGNLQNNPEEGEEEKSTEDNGRKIDSWITKARNSWILRNFYLSDDAYESSSLNSRELISFLYSIYWLRKNNYSNLSKLTNHIFNKSFNKNSYLVWLKEINPETMEEIAKKLEDKNEDSSKPKNLLSNFTQSLPSEIQNPLLTGTTNFSKEEEKISSKKREFSFYKEIFEAQAIKNDVHGAEKNKLGGFMGLITPKFTTKEIPEELKTSIFEKFWINNDSKNTNFSSTEEENKGFLEGLFFEDNWKIHLQSNEELKTIFDSFKLKKKILKYLNLQDKTRPNPTLLQALAELFDSSQVEKDFDLEALTIGELKEKIKQVLENKQSGEQVSQTSETQDGKKNYKDFYRMWNRFSGFFRTLPDQKTPYIFTDKKGDKERHYLTFLFQVNQFDFLGENIDKLKEQLSEDTLDLLVALLASNTEAREWIYNNELIKQLNLIS</sequence>
<gene>
    <name evidence="2" type="ORF">PRV_02465</name>
</gene>
<evidence type="ECO:0000256" key="1">
    <source>
        <dbReference type="ARBA" id="ARBA00010828"/>
    </source>
</evidence>
<dbReference type="EMBL" id="CP006771">
    <property type="protein sequence ID" value="AGX89229.1"/>
    <property type="molecule type" value="Genomic_DNA"/>
</dbReference>
<dbReference type="HOGENOM" id="CLU_008271_0_0_14"/>
<dbReference type="OrthoDB" id="394024at2"/>